<dbReference type="EMBL" id="JH597921">
    <property type="status" value="NOT_ANNOTATED_CDS"/>
    <property type="molecule type" value="Genomic_DNA"/>
</dbReference>
<dbReference type="HOGENOM" id="CLU_040729_17_0_1"/>
<sequence length="105" mass="12136">MAIVWMLNKDELLRRAAGLSAAGVFKQAGSIERHERAEMTDKLGLHSQCQHWFILVYRATMGDRLYEDLDWLTYIQKRQVAIALWRSEALLPCPIGVKMWALCKC</sequence>
<keyword evidence="2" id="KW-1185">Reference proteome</keyword>
<reference evidence="2" key="1">
    <citation type="journal article" date="2010" name="Science">
        <title>Signatures of adaptation to obligate biotrophy in the Hyaloperonospora arabidopsidis genome.</title>
        <authorList>
            <person name="Baxter L."/>
            <person name="Tripathy S."/>
            <person name="Ishaque N."/>
            <person name="Boot N."/>
            <person name="Cabral A."/>
            <person name="Kemen E."/>
            <person name="Thines M."/>
            <person name="Ah-Fong A."/>
            <person name="Anderson R."/>
            <person name="Badejoko W."/>
            <person name="Bittner-Eddy P."/>
            <person name="Boore J.L."/>
            <person name="Chibucos M.C."/>
            <person name="Coates M."/>
            <person name="Dehal P."/>
            <person name="Delehaunty K."/>
            <person name="Dong S."/>
            <person name="Downton P."/>
            <person name="Dumas B."/>
            <person name="Fabro G."/>
            <person name="Fronick C."/>
            <person name="Fuerstenberg S.I."/>
            <person name="Fulton L."/>
            <person name="Gaulin E."/>
            <person name="Govers F."/>
            <person name="Hughes L."/>
            <person name="Humphray S."/>
            <person name="Jiang R.H."/>
            <person name="Judelson H."/>
            <person name="Kamoun S."/>
            <person name="Kyung K."/>
            <person name="Meijer H."/>
            <person name="Minx P."/>
            <person name="Morris P."/>
            <person name="Nelson J."/>
            <person name="Phuntumart V."/>
            <person name="Qutob D."/>
            <person name="Rehmany A."/>
            <person name="Rougon-Cardoso A."/>
            <person name="Ryden P."/>
            <person name="Torto-Alalibo T."/>
            <person name="Studholme D."/>
            <person name="Wang Y."/>
            <person name="Win J."/>
            <person name="Wood J."/>
            <person name="Clifton S.W."/>
            <person name="Rogers J."/>
            <person name="Van den Ackerveken G."/>
            <person name="Jones J.D."/>
            <person name="McDowell J.M."/>
            <person name="Beynon J."/>
            <person name="Tyler B.M."/>
        </authorList>
    </citation>
    <scope>NUCLEOTIDE SEQUENCE [LARGE SCALE GENOMIC DNA]</scope>
    <source>
        <strain evidence="2">Emoy2</strain>
    </source>
</reference>
<organism evidence="1 2">
    <name type="scientific">Hyaloperonospora arabidopsidis (strain Emoy2)</name>
    <name type="common">Downy mildew agent</name>
    <name type="synonym">Peronospora arabidopsidis</name>
    <dbReference type="NCBI Taxonomy" id="559515"/>
    <lineage>
        <taxon>Eukaryota</taxon>
        <taxon>Sar</taxon>
        <taxon>Stramenopiles</taxon>
        <taxon>Oomycota</taxon>
        <taxon>Peronosporomycetes</taxon>
        <taxon>Peronosporales</taxon>
        <taxon>Peronosporaceae</taxon>
        <taxon>Hyaloperonospora</taxon>
    </lineage>
</organism>
<dbReference type="AlphaFoldDB" id="M4BUA9"/>
<evidence type="ECO:0000313" key="2">
    <source>
        <dbReference type="Proteomes" id="UP000011713"/>
    </source>
</evidence>
<evidence type="ECO:0000313" key="1">
    <source>
        <dbReference type="EnsemblProtists" id="HpaP810097"/>
    </source>
</evidence>
<dbReference type="InParanoid" id="M4BUA9"/>
<dbReference type="EnsemblProtists" id="HpaT810097">
    <property type="protein sequence ID" value="HpaP810097"/>
    <property type="gene ID" value="HpaG810097"/>
</dbReference>
<reference evidence="1" key="2">
    <citation type="submission" date="2015-06" db="UniProtKB">
        <authorList>
            <consortium name="EnsemblProtists"/>
        </authorList>
    </citation>
    <scope>IDENTIFICATION</scope>
    <source>
        <strain evidence="1">Emoy2</strain>
    </source>
</reference>
<dbReference type="InterPro" id="IPR027417">
    <property type="entry name" value="P-loop_NTPase"/>
</dbReference>
<name>M4BUA9_HYAAE</name>
<accession>M4BUA9</accession>
<proteinExistence type="predicted"/>
<dbReference type="Proteomes" id="UP000011713">
    <property type="component" value="Unassembled WGS sequence"/>
</dbReference>
<dbReference type="VEuPathDB" id="FungiDB:HpaG810097"/>
<protein>
    <submittedName>
        <fullName evidence="1">Uncharacterized protein</fullName>
    </submittedName>
</protein>
<dbReference type="Gene3D" id="3.40.50.300">
    <property type="entry name" value="P-loop containing nucleotide triphosphate hydrolases"/>
    <property type="match status" value="1"/>
</dbReference>